<keyword evidence="2" id="KW-1185">Reference proteome</keyword>
<protein>
    <submittedName>
        <fullName evidence="1">Sulfur carrier protein ThiS</fullName>
    </submittedName>
</protein>
<evidence type="ECO:0000313" key="2">
    <source>
        <dbReference type="Proteomes" id="UP001528912"/>
    </source>
</evidence>
<evidence type="ECO:0000313" key="1">
    <source>
        <dbReference type="EMBL" id="MDF8265907.1"/>
    </source>
</evidence>
<dbReference type="Pfam" id="PF02597">
    <property type="entry name" value="ThiS"/>
    <property type="match status" value="1"/>
</dbReference>
<reference evidence="1 2" key="1">
    <citation type="submission" date="2023-03" db="EMBL/GenBank/DDBJ databases">
        <title>YIM 133296 draft genome.</title>
        <authorList>
            <person name="Xiong L."/>
        </authorList>
    </citation>
    <scope>NUCLEOTIDE SEQUENCE [LARGE SCALE GENOMIC DNA]</scope>
    <source>
        <strain evidence="1 2">YIM 133296</strain>
    </source>
</reference>
<dbReference type="InterPro" id="IPR010035">
    <property type="entry name" value="Thi_S"/>
</dbReference>
<gene>
    <name evidence="1" type="primary">thiS</name>
    <name evidence="1" type="ORF">P4R38_16795</name>
</gene>
<proteinExistence type="predicted"/>
<name>A0ABT6CC03_9MICO</name>
<organism evidence="1 2">
    <name type="scientific">Luteipulveratus flavus</name>
    <dbReference type="NCBI Taxonomy" id="3031728"/>
    <lineage>
        <taxon>Bacteria</taxon>
        <taxon>Bacillati</taxon>
        <taxon>Actinomycetota</taxon>
        <taxon>Actinomycetes</taxon>
        <taxon>Micrococcales</taxon>
        <taxon>Dermacoccaceae</taxon>
        <taxon>Luteipulveratus</taxon>
    </lineage>
</organism>
<dbReference type="RefSeq" id="WP_277193165.1">
    <property type="nucleotide sequence ID" value="NZ_JAROAV010000043.1"/>
</dbReference>
<accession>A0ABT6CC03</accession>
<dbReference type="PANTHER" id="PTHR34472:SF1">
    <property type="entry name" value="SULFUR CARRIER PROTEIN THIS"/>
    <property type="match status" value="1"/>
</dbReference>
<dbReference type="InterPro" id="IPR016155">
    <property type="entry name" value="Mopterin_synth/thiamin_S_b"/>
</dbReference>
<sequence>MSTITVNGRARPARPDLTVAELLREDGTERTGVAVAIDGALVHREQWATTVLRTDAVVEVLSPMQGG</sequence>
<dbReference type="NCBIfam" id="TIGR01683">
    <property type="entry name" value="thiS"/>
    <property type="match status" value="1"/>
</dbReference>
<dbReference type="Gene3D" id="3.10.20.30">
    <property type="match status" value="1"/>
</dbReference>
<dbReference type="Proteomes" id="UP001528912">
    <property type="component" value="Unassembled WGS sequence"/>
</dbReference>
<dbReference type="EMBL" id="JAROAV010000043">
    <property type="protein sequence ID" value="MDF8265907.1"/>
    <property type="molecule type" value="Genomic_DNA"/>
</dbReference>
<dbReference type="CDD" id="cd00565">
    <property type="entry name" value="Ubl_ThiS"/>
    <property type="match status" value="1"/>
</dbReference>
<dbReference type="InterPro" id="IPR003749">
    <property type="entry name" value="ThiS/MoaD-like"/>
</dbReference>
<dbReference type="PANTHER" id="PTHR34472">
    <property type="entry name" value="SULFUR CARRIER PROTEIN THIS"/>
    <property type="match status" value="1"/>
</dbReference>
<dbReference type="InterPro" id="IPR012675">
    <property type="entry name" value="Beta-grasp_dom_sf"/>
</dbReference>
<dbReference type="SUPFAM" id="SSF54285">
    <property type="entry name" value="MoaD/ThiS"/>
    <property type="match status" value="1"/>
</dbReference>
<comment type="caution">
    <text evidence="1">The sequence shown here is derived from an EMBL/GenBank/DDBJ whole genome shotgun (WGS) entry which is preliminary data.</text>
</comment>